<name>V6SKW5_9FLAO</name>
<sequence length="2298" mass="253444">MKNIYLLVLLFISLFVNAQVKDLGGTPVKGIIPIKRTDLNSNKTLNKAQIEQNQLLDPGVPTGNSTEVGVTQGQLSVSLTGGANYSIPIAVPPGIAGAEPQIGLAYNSQGGNGLAGFGWNITGLSVITRVPSTKYHDNAIDAVDFDNLDRYALDGQRLMMARIGEIYGANLTVYETENFSNLKITSNGVSPYGANFGPESFVVEYPDGSKAYYGITTNSRSKTEWAITYWENLQGVRISYVYNNSNNTLSISKVLYGALGASTHINEVQFVYNSRERAEESFVGGESFIMNSILKEIKVVGNGVGFRNYLLGHNATTLGYERLINVTEKSGDNTKSLNPTVFTYEDSEGSNTFFSLNTTSVGMSNVRNTNAANINGDFDGDGKIDMILYPISSPYGDWINPDAKKKYWLYTDINGDAPNIAYEHPVGTFDEIFPVSWITGSASFGYKLSHTQGWNVVKLNGNVTTFTTYSAGGVMNPINLQDQKSYQFPKFTYGYWRVSCGLRNSSSNKTEDPIDPTDPVWVEVVKDFPKIYLNGDFNGDAITDLVVVEGPVSYEVTQNCNTFTATHTSGTAYFVDLDKRLSSNYVNYAGGLSTTVNSKFFVCDVNGDGKSDILVINQGVVHVYTMNDAKQLVLLFSKNDSGIKTDKQILIGDYNGDGKSDFVVPQELDVDNWSFYFSNGISSFTVKTTGIGLPYFAPICDNTVKNTEIYHMANDFNGDGKTDIFQFANSVQPDSQCHTNHDGDPFFSVFRLAENKISGINQIAFNVRVEGGIHDLYSGDISVYGIRRFPVLSLLDYKNQNNNLEFSLIIVDKIHTFTYNKDNKKDTRLKEITLGNGVKEGITYSPLEPEANSFSATYNDSRGTENYPNVDIVVAPTFQVVSKIENRSQTDYKKQEFRYFGAVSNVEGLGFLGFRCSSKTNWFNDAFAPISSLTKFDITKRGAISESYTFKGDYILSSNFNTNSFISKSVFSYDGALLQNYVYKIKNTSSVIYNGLEGTSKESVTTSYDNYNNPLSNTVYTKLGTNIQKTDITSIVYFNDLGTPYIIGRPTKKNTTSYGVNGVNQMDAEEIYSYTNSLLTRVKRKGHNTDYIIEDNEYDNFGNIKKKTISASGLTPRITSYVYDPSGRFLTKAVDIESLATDYTYDFNNGLLKTETKPGNITTTYNYDVWGKKKEIKDYLSKKVTIDYSVSSSGYSYITTTGEDNSYQKSEYDDLGRLIKDSEKNIDDTHSTVNTQYDIYNRKISVSTPYNGLSGNPTSYTTSSFDEYGRLSQTVEHTGKITNIDYDGLTTTVSDGIKTEIIVKDAVGNVVSKTDNGGTITYQYYINGNLKQSYYNGTTIDIEQDGWGRKKKLTDPAAGVYDYEYNILGELTKEITPNGTTYYNLDRYGRLESKSIQGVNTNYNIFYAYVNGLLVMEDGTDNNYGLPFTLEYFYDSYNRLITKYESNDKSFFEVHYEYDAFGRVLTEKFIANNLQGGQSSTKKIRNTYKNGHHWQILDDVTSQMLWQTNSVNSRGQLTGASYGNGIAITNSYDQYGFPTQLKHDKIGTPSVNIMTLNTVFEPLRGNLTSRSSNLFNLNETFEYDNLDRLVKWSIPSVVTDNNAFVSGVDGFVAIAPSTVSNFSGQLKVAATGIAGTKKAIVPQAIEGEKISVSLYVGIGNTPNIRVDIIETNSVTGATQLFNKLMINRNGTRTFDHTVSQNSSIEIEINESFVEVEDTTSSYFYVDNFVVTKYPLEKQDYDDRGRITANNLGTYNYNKTNSTGLPIHYQNSSINPTPDALAYYTAKPLQTVTYNVFKAPVKIEQPGIDIINFWYNAASGRSSMFYGGLQSNMLARPLRKHYSADGSMEIKHNTQTGAVEFITYIGGDGYSAPVVFKNNGTTQEYLYLHRDYQGTIVAITNQTGNIVEKRHFNAWGAIVKVQDGAGNNLTGLTVLDRGYTGHEHVQSVGLIHMNGRLYDPKLHRFLQPDNYVQDPYNTQNFNRYGYVMNNPTKFTDPSGEYFGLDDAIAAVVGGVINLGVNIYQGNIHNFGQGLAAFGAGAAAGWLALYPEFGGWAAGGAIVGATNSWLSGGDPIEGAVMGGISSVVGGYAGKYAAGALGGVVVNGIKVTSPLLQGTIVGSLVGAFTSGVTGFSMALASGASFDNAIGVGIDGMRLGFVTGGIAGAAGAYSAAKKGGYNLFTGKAKAGEVLIGGPQSKVDQVASKMQVETINSNKISNWPKDLFPYQGRDLINPAALEFNQNWINDVIKSNYRIYDLGRNGYSPFYNGIEINTINTMNYQNVYQTRTFFNNNVIINYRF</sequence>
<feature type="domain" description="Teneurin-like YD-shell" evidence="7">
    <location>
        <begin position="1881"/>
        <end position="1990"/>
    </location>
</feature>
<accession>V6SKW5</accession>
<feature type="chain" id="PRO_5004752570" description="Teneurin-like YD-shell domain-containing protein" evidence="6">
    <location>
        <begin position="19"/>
        <end position="2298"/>
    </location>
</feature>
<dbReference type="OrthoDB" id="6225685at2"/>
<evidence type="ECO:0000313" key="8">
    <source>
        <dbReference type="EMBL" id="ESU27089.1"/>
    </source>
</evidence>
<dbReference type="STRING" id="1341181.FLJC2902T_22670"/>
<comment type="subcellular location">
    <subcellularLocation>
        <location evidence="1">Secreted</location>
    </subcellularLocation>
</comment>
<dbReference type="RefSeq" id="WP_023579843.1">
    <property type="nucleotide sequence ID" value="NZ_AVGG01000016.1"/>
</dbReference>
<keyword evidence="4" id="KW-0677">Repeat</keyword>
<evidence type="ECO:0000256" key="2">
    <source>
        <dbReference type="ARBA" id="ARBA00022525"/>
    </source>
</evidence>
<keyword evidence="9" id="KW-1185">Reference proteome</keyword>
<dbReference type="Gene3D" id="2.40.128.340">
    <property type="match status" value="1"/>
</dbReference>
<dbReference type="PATRIC" id="fig|1341181.4.peg.2229"/>
<dbReference type="InterPro" id="IPR003284">
    <property type="entry name" value="Sal_SpvB"/>
</dbReference>
<evidence type="ECO:0000256" key="4">
    <source>
        <dbReference type="ARBA" id="ARBA00022737"/>
    </source>
</evidence>
<dbReference type="NCBIfam" id="TIGR03696">
    <property type="entry name" value="Rhs_assc_core"/>
    <property type="match status" value="1"/>
</dbReference>
<evidence type="ECO:0000256" key="5">
    <source>
        <dbReference type="ARBA" id="ARBA00023026"/>
    </source>
</evidence>
<dbReference type="SUPFAM" id="SSF69318">
    <property type="entry name" value="Integrin alpha N-terminal domain"/>
    <property type="match status" value="1"/>
</dbReference>
<dbReference type="eggNOG" id="COG3209">
    <property type="taxonomic scope" value="Bacteria"/>
</dbReference>
<dbReference type="Pfam" id="PF13517">
    <property type="entry name" value="FG-GAP_3"/>
    <property type="match status" value="1"/>
</dbReference>
<feature type="signal peptide" evidence="6">
    <location>
        <begin position="1"/>
        <end position="18"/>
    </location>
</feature>
<keyword evidence="3 6" id="KW-0732">Signal</keyword>
<dbReference type="InterPro" id="IPR022385">
    <property type="entry name" value="Rhs_assc_core"/>
</dbReference>
<evidence type="ECO:0000256" key="3">
    <source>
        <dbReference type="ARBA" id="ARBA00022729"/>
    </source>
</evidence>
<dbReference type="EMBL" id="AVGG01000016">
    <property type="protein sequence ID" value="ESU27089.1"/>
    <property type="molecule type" value="Genomic_DNA"/>
</dbReference>
<dbReference type="PANTHER" id="PTHR32305:SF15">
    <property type="entry name" value="PROTEIN RHSA-RELATED"/>
    <property type="match status" value="1"/>
</dbReference>
<reference evidence="8 9" key="1">
    <citation type="submission" date="2013-08" db="EMBL/GenBank/DDBJ databases">
        <title>Flavobacterium limnosediminis JC2902 genome sequencing.</title>
        <authorList>
            <person name="Lee K."/>
            <person name="Yi H."/>
            <person name="Park S."/>
            <person name="Chun J."/>
        </authorList>
    </citation>
    <scope>NUCLEOTIDE SEQUENCE [LARGE SCALE GENOMIC DNA]</scope>
    <source>
        <strain evidence="8 9">JC2902</strain>
    </source>
</reference>
<dbReference type="Pfam" id="PF25023">
    <property type="entry name" value="TEN_YD-shell"/>
    <property type="match status" value="1"/>
</dbReference>
<dbReference type="Pfam" id="PF03534">
    <property type="entry name" value="SpvB"/>
    <property type="match status" value="1"/>
</dbReference>
<proteinExistence type="predicted"/>
<keyword evidence="2" id="KW-0964">Secreted</keyword>
<dbReference type="Gene3D" id="2.180.10.10">
    <property type="entry name" value="RHS repeat-associated core"/>
    <property type="match status" value="2"/>
</dbReference>
<dbReference type="InterPro" id="IPR013517">
    <property type="entry name" value="FG-GAP"/>
</dbReference>
<keyword evidence="5" id="KW-0843">Virulence</keyword>
<dbReference type="Proteomes" id="UP000018004">
    <property type="component" value="Unassembled WGS sequence"/>
</dbReference>
<dbReference type="PANTHER" id="PTHR32305">
    <property type="match status" value="1"/>
</dbReference>
<evidence type="ECO:0000256" key="1">
    <source>
        <dbReference type="ARBA" id="ARBA00004613"/>
    </source>
</evidence>
<gene>
    <name evidence="8" type="ORF">FLJC2902T_22670</name>
</gene>
<evidence type="ECO:0000259" key="7">
    <source>
        <dbReference type="Pfam" id="PF25023"/>
    </source>
</evidence>
<dbReference type="InterPro" id="IPR050708">
    <property type="entry name" value="T6SS_VgrG/RHS"/>
</dbReference>
<dbReference type="GO" id="GO:0005576">
    <property type="term" value="C:extracellular region"/>
    <property type="evidence" value="ECO:0007669"/>
    <property type="project" value="UniProtKB-SubCell"/>
</dbReference>
<evidence type="ECO:0000256" key="6">
    <source>
        <dbReference type="SAM" id="SignalP"/>
    </source>
</evidence>
<protein>
    <recommendedName>
        <fullName evidence="7">Teneurin-like YD-shell domain-containing protein</fullName>
    </recommendedName>
</protein>
<organism evidence="8 9">
    <name type="scientific">Flavobacterium limnosediminis JC2902</name>
    <dbReference type="NCBI Taxonomy" id="1341181"/>
    <lineage>
        <taxon>Bacteria</taxon>
        <taxon>Pseudomonadati</taxon>
        <taxon>Bacteroidota</taxon>
        <taxon>Flavobacteriia</taxon>
        <taxon>Flavobacteriales</taxon>
        <taxon>Flavobacteriaceae</taxon>
        <taxon>Flavobacterium</taxon>
    </lineage>
</organism>
<dbReference type="GO" id="GO:0005737">
    <property type="term" value="C:cytoplasm"/>
    <property type="evidence" value="ECO:0007669"/>
    <property type="project" value="InterPro"/>
</dbReference>
<comment type="caution">
    <text evidence="8">The sequence shown here is derived from an EMBL/GenBank/DDBJ whole genome shotgun (WGS) entry which is preliminary data.</text>
</comment>
<evidence type="ECO:0000313" key="9">
    <source>
        <dbReference type="Proteomes" id="UP000018004"/>
    </source>
</evidence>
<dbReference type="InterPro" id="IPR056823">
    <property type="entry name" value="TEN-like_YD-shell"/>
</dbReference>
<dbReference type="InterPro" id="IPR028994">
    <property type="entry name" value="Integrin_alpha_N"/>
</dbReference>